<accession>F6HJH6</accession>
<dbReference type="STRING" id="29760.F6HJH6"/>
<dbReference type="PaxDb" id="29760-VIT_00s0379g00050.t01"/>
<dbReference type="HOGENOM" id="CLU_734489_0_0_1"/>
<sequence length="377" mass="42082">MLYNGRKVSNSFETIRFLEFNRSMMLLAYDFLRAGNLILKEEILLSHFRSSSSSIFRMRSMASSASSRGIVAIVGVGPKLGRCIARKFAHEGYTVAILARDLGTPPLSLLPSEVIEVRGRDSERGKGPSVRHQNRLLRLQKRKRGIRRCAISRIRGSTSLQCVPAGALASHQLHRHPHRFLPEITRRFLHRRLPLRSTGDSGNGGQKEGHDSLHRMFGFAEWHCRLLRIMLRKIRLESSITIFGEGVSATGRTRGPCYHRWCGRPTQGGNIRVAKIVSWGAPERRRGRVYGPRCGGSNLLALAHSGPGRLDPGDRPSSLPPQALLVLLPLYSFHLLCLSLHYFILPPRAPPPPLPLFPIFSPKVQAALSLKLISNVC</sequence>
<evidence type="ECO:0000313" key="2">
    <source>
        <dbReference type="Proteomes" id="UP000009183"/>
    </source>
</evidence>
<evidence type="ECO:0000313" key="1">
    <source>
        <dbReference type="EMBL" id="CCB52375.1"/>
    </source>
</evidence>
<dbReference type="eggNOG" id="KOG1014">
    <property type="taxonomic scope" value="Eukaryota"/>
</dbReference>
<organism evidence="1 2">
    <name type="scientific">Vitis vinifera</name>
    <name type="common">Grape</name>
    <dbReference type="NCBI Taxonomy" id="29760"/>
    <lineage>
        <taxon>Eukaryota</taxon>
        <taxon>Viridiplantae</taxon>
        <taxon>Streptophyta</taxon>
        <taxon>Embryophyta</taxon>
        <taxon>Tracheophyta</taxon>
        <taxon>Spermatophyta</taxon>
        <taxon>Magnoliopsida</taxon>
        <taxon>eudicotyledons</taxon>
        <taxon>Gunneridae</taxon>
        <taxon>Pentapetalae</taxon>
        <taxon>rosids</taxon>
        <taxon>Vitales</taxon>
        <taxon>Vitaceae</taxon>
        <taxon>Viteae</taxon>
        <taxon>Vitis</taxon>
    </lineage>
</organism>
<dbReference type="EMBL" id="FN595774">
    <property type="protein sequence ID" value="CCB52375.1"/>
    <property type="molecule type" value="Genomic_DNA"/>
</dbReference>
<keyword evidence="2" id="KW-1185">Reference proteome</keyword>
<protein>
    <submittedName>
        <fullName evidence="1">Uncharacterized protein</fullName>
    </submittedName>
</protein>
<dbReference type="PANTHER" id="PTHR43431">
    <property type="entry name" value="OXIDOREDUCTASE, SHORT CHAIN DEHYDROGENASE/REDUCTASE FAMILY (AFU_ORTHOLOGUE AFUA_5G14000)"/>
    <property type="match status" value="1"/>
</dbReference>
<dbReference type="AlphaFoldDB" id="F6HJH6"/>
<proteinExistence type="predicted"/>
<dbReference type="PANTHER" id="PTHR43431:SF1">
    <property type="entry name" value="OS08G0476300 PROTEIN"/>
    <property type="match status" value="1"/>
</dbReference>
<dbReference type="ExpressionAtlas" id="F6HJH6">
    <property type="expression patterns" value="baseline and differential"/>
</dbReference>
<dbReference type="InParanoid" id="F6HJH6"/>
<dbReference type="Proteomes" id="UP000009183">
    <property type="component" value="Unassembled WGS sequence, unordered"/>
</dbReference>
<reference evidence="2" key="1">
    <citation type="journal article" date="2007" name="Nature">
        <title>The grapevine genome sequence suggests ancestral hexaploidization in major angiosperm phyla.</title>
        <authorList>
            <consortium name="The French-Italian Public Consortium for Grapevine Genome Characterization."/>
            <person name="Jaillon O."/>
            <person name="Aury J.-M."/>
            <person name="Noel B."/>
            <person name="Policriti A."/>
            <person name="Clepet C."/>
            <person name="Casagrande A."/>
            <person name="Choisne N."/>
            <person name="Aubourg S."/>
            <person name="Vitulo N."/>
            <person name="Jubin C."/>
            <person name="Vezzi A."/>
            <person name="Legeai F."/>
            <person name="Hugueney P."/>
            <person name="Dasilva C."/>
            <person name="Horner D."/>
            <person name="Mica E."/>
            <person name="Jublot D."/>
            <person name="Poulain J."/>
            <person name="Bruyere C."/>
            <person name="Billault A."/>
            <person name="Segurens B."/>
            <person name="Gouyvenoux M."/>
            <person name="Ugarte E."/>
            <person name="Cattonaro F."/>
            <person name="Anthouard V."/>
            <person name="Vico V."/>
            <person name="Del Fabbro C."/>
            <person name="Alaux M."/>
            <person name="Di Gaspero G."/>
            <person name="Dumas V."/>
            <person name="Felice N."/>
            <person name="Paillard S."/>
            <person name="Juman I."/>
            <person name="Moroldo M."/>
            <person name="Scalabrin S."/>
            <person name="Canaguier A."/>
            <person name="Le Clainche I."/>
            <person name="Malacrida G."/>
            <person name="Durand E."/>
            <person name="Pesole G."/>
            <person name="Laucou V."/>
            <person name="Chatelet P."/>
            <person name="Merdinoglu D."/>
            <person name="Delledonne M."/>
            <person name="Pezzotti M."/>
            <person name="Lecharny A."/>
            <person name="Scarpelli C."/>
            <person name="Artiguenave F."/>
            <person name="Pe M.E."/>
            <person name="Valle G."/>
            <person name="Morgante M."/>
            <person name="Caboche M."/>
            <person name="Adam-Blondon A.-F."/>
            <person name="Weissenbach J."/>
            <person name="Quetier F."/>
            <person name="Wincker P."/>
        </authorList>
    </citation>
    <scope>NUCLEOTIDE SEQUENCE [LARGE SCALE GENOMIC DNA]</scope>
    <source>
        <strain evidence="2">cv. Pinot noir / PN40024</strain>
    </source>
</reference>
<gene>
    <name evidence="1" type="ORF">VIT_00s0379g00050</name>
</gene>
<name>F6HJH6_VITVI</name>